<sequence length="224" mass="24804">MHPILSFDHVFKSYKDGDTTLDVLKDIDFSIDKGEFIGLVGPSGAGKSTLLSLAGALLTPSQGQIRLNGKPMAAMTPKEQTALRLESIGFIFQSAHLVPYLNVQEQLIFVSRQLGLPNASAHEKAKALLEKIGLEHRIRHYPSQLSGGERQRVAIARAMINNPDLILADEPTASLDFSRARTIIQWLNSEVKEHEKAALMVTHDSRMLQFCDRVIRLEDGMCTS</sequence>
<keyword evidence="7" id="KW-0472">Membrane</keyword>
<comment type="similarity">
    <text evidence="8">Belongs to the ABC transporter superfamily. HrtA family.</text>
</comment>
<keyword evidence="6 12" id="KW-0067">ATP-binding</keyword>
<dbReference type="InterPro" id="IPR015854">
    <property type="entry name" value="ABC_transpr_LolD-like"/>
</dbReference>
<keyword evidence="4" id="KW-1003">Cell membrane</keyword>
<dbReference type="Pfam" id="PF00005">
    <property type="entry name" value="ABC_tran"/>
    <property type="match status" value="1"/>
</dbReference>
<comment type="caution">
    <text evidence="12">The sequence shown here is derived from an EMBL/GenBank/DDBJ whole genome shotgun (WGS) entry which is preliminary data.</text>
</comment>
<evidence type="ECO:0000256" key="8">
    <source>
        <dbReference type="ARBA" id="ARBA00024359"/>
    </source>
</evidence>
<evidence type="ECO:0000256" key="4">
    <source>
        <dbReference type="ARBA" id="ARBA00022475"/>
    </source>
</evidence>
<keyword evidence="13" id="KW-1185">Reference proteome</keyword>
<comment type="function">
    <text evidence="10">Part of the ABC transporter complex hrt involved in hemin import. Responsible for energy coupling to the transport system.</text>
</comment>
<protein>
    <recommendedName>
        <fullName evidence="9">Putative hemin import ATP-binding protein HrtA</fullName>
    </recommendedName>
</protein>
<dbReference type="CDD" id="cd03255">
    <property type="entry name" value="ABC_MJ0796_LolCDE_FtsE"/>
    <property type="match status" value="1"/>
</dbReference>
<gene>
    <name evidence="12" type="ORF">M3N64_12730</name>
</gene>
<dbReference type="GO" id="GO:0005524">
    <property type="term" value="F:ATP binding"/>
    <property type="evidence" value="ECO:0007669"/>
    <property type="project" value="UniProtKB-KW"/>
</dbReference>
<reference evidence="12 13" key="1">
    <citation type="submission" date="2022-05" db="EMBL/GenBank/DDBJ databases">
        <title>Sporolactobacillus sp nov CPB3-1, isolated from tree bark (Mangifera indica L.).</title>
        <authorList>
            <person name="Phuengjayaem S."/>
            <person name="Tanasupawat S."/>
        </authorList>
    </citation>
    <scope>NUCLEOTIDE SEQUENCE [LARGE SCALE GENOMIC DNA]</scope>
    <source>
        <strain evidence="12 13">CPB3-1</strain>
    </source>
</reference>
<evidence type="ECO:0000256" key="5">
    <source>
        <dbReference type="ARBA" id="ARBA00022741"/>
    </source>
</evidence>
<evidence type="ECO:0000313" key="12">
    <source>
        <dbReference type="EMBL" id="MCL1632786.1"/>
    </source>
</evidence>
<keyword evidence="5" id="KW-0547">Nucleotide-binding</keyword>
<evidence type="ECO:0000256" key="3">
    <source>
        <dbReference type="ARBA" id="ARBA00022448"/>
    </source>
</evidence>
<dbReference type="Proteomes" id="UP001203004">
    <property type="component" value="Unassembled WGS sequence"/>
</dbReference>
<dbReference type="InterPro" id="IPR027417">
    <property type="entry name" value="P-loop_NTPase"/>
</dbReference>
<dbReference type="InterPro" id="IPR017871">
    <property type="entry name" value="ABC_transporter-like_CS"/>
</dbReference>
<organism evidence="12 13">
    <name type="scientific">Sporolactobacillus mangiferae</name>
    <dbReference type="NCBI Taxonomy" id="2940498"/>
    <lineage>
        <taxon>Bacteria</taxon>
        <taxon>Bacillati</taxon>
        <taxon>Bacillota</taxon>
        <taxon>Bacilli</taxon>
        <taxon>Bacillales</taxon>
        <taxon>Sporolactobacillaceae</taxon>
        <taxon>Sporolactobacillus</taxon>
    </lineage>
</organism>
<dbReference type="InterPro" id="IPR003439">
    <property type="entry name" value="ABC_transporter-like_ATP-bd"/>
</dbReference>
<dbReference type="RefSeq" id="WP_249103093.1">
    <property type="nucleotide sequence ID" value="NZ_JAMAST010000022.1"/>
</dbReference>
<evidence type="ECO:0000256" key="7">
    <source>
        <dbReference type="ARBA" id="ARBA00023136"/>
    </source>
</evidence>
<dbReference type="InterPro" id="IPR003593">
    <property type="entry name" value="AAA+_ATPase"/>
</dbReference>
<evidence type="ECO:0000256" key="9">
    <source>
        <dbReference type="ARBA" id="ARBA00024432"/>
    </source>
</evidence>
<dbReference type="PROSITE" id="PS00211">
    <property type="entry name" value="ABC_TRANSPORTER_1"/>
    <property type="match status" value="1"/>
</dbReference>
<dbReference type="PANTHER" id="PTHR24220">
    <property type="entry name" value="IMPORT ATP-BINDING PROTEIN"/>
    <property type="match status" value="1"/>
</dbReference>
<dbReference type="InterPro" id="IPR017911">
    <property type="entry name" value="MacB-like_ATP-bd"/>
</dbReference>
<feature type="domain" description="ABC transporter" evidence="11">
    <location>
        <begin position="5"/>
        <end position="224"/>
    </location>
</feature>
<dbReference type="Gene3D" id="3.40.50.300">
    <property type="entry name" value="P-loop containing nucleotide triphosphate hydrolases"/>
    <property type="match status" value="1"/>
</dbReference>
<dbReference type="PANTHER" id="PTHR24220:SF666">
    <property type="entry name" value="HEMIN IMPORT ATP-BINDING PROTEIN HRTA-RELATED"/>
    <property type="match status" value="1"/>
</dbReference>
<evidence type="ECO:0000313" key="13">
    <source>
        <dbReference type="Proteomes" id="UP001203004"/>
    </source>
</evidence>
<name>A0ABT0MD43_9BACL</name>
<dbReference type="PROSITE" id="PS50893">
    <property type="entry name" value="ABC_TRANSPORTER_2"/>
    <property type="match status" value="1"/>
</dbReference>
<comment type="subcellular location">
    <subcellularLocation>
        <location evidence="1">Cell membrane</location>
        <topology evidence="1">Peripheral membrane protein</topology>
    </subcellularLocation>
</comment>
<accession>A0ABT0MD43</accession>
<keyword evidence="3" id="KW-0813">Transport</keyword>
<evidence type="ECO:0000256" key="2">
    <source>
        <dbReference type="ARBA" id="ARBA00011131"/>
    </source>
</evidence>
<comment type="subunit">
    <text evidence="2">The complex is composed of two ATP-binding proteins (HrtA), two transmembrane proteins (HrtB) and a solute-binding protein.</text>
</comment>
<evidence type="ECO:0000256" key="1">
    <source>
        <dbReference type="ARBA" id="ARBA00004202"/>
    </source>
</evidence>
<dbReference type="SUPFAM" id="SSF52540">
    <property type="entry name" value="P-loop containing nucleoside triphosphate hydrolases"/>
    <property type="match status" value="1"/>
</dbReference>
<proteinExistence type="inferred from homology"/>
<evidence type="ECO:0000256" key="10">
    <source>
        <dbReference type="ARBA" id="ARBA00024721"/>
    </source>
</evidence>
<dbReference type="SMART" id="SM00382">
    <property type="entry name" value="AAA"/>
    <property type="match status" value="1"/>
</dbReference>
<evidence type="ECO:0000259" key="11">
    <source>
        <dbReference type="PROSITE" id="PS50893"/>
    </source>
</evidence>
<evidence type="ECO:0000256" key="6">
    <source>
        <dbReference type="ARBA" id="ARBA00022840"/>
    </source>
</evidence>
<dbReference type="EMBL" id="JAMAST010000022">
    <property type="protein sequence ID" value="MCL1632786.1"/>
    <property type="molecule type" value="Genomic_DNA"/>
</dbReference>